<comment type="caution">
    <text evidence="1">The sequence shown here is derived from an EMBL/GenBank/DDBJ whole genome shotgun (WGS) entry which is preliminary data.</text>
</comment>
<dbReference type="EMBL" id="LGRX02026943">
    <property type="protein sequence ID" value="KAK3250051.1"/>
    <property type="molecule type" value="Genomic_DNA"/>
</dbReference>
<sequence>MPIRLILGGYQADCRHWRDGDEVSNAVGKTSGLEHHIAVEFALEFSGRAVVSRITAPDDSQVGHPHNTTLECPGGYLAESADGMVAGCVECEDGLVCLGGTSFEGWVQGHI</sequence>
<evidence type="ECO:0000313" key="2">
    <source>
        <dbReference type="Proteomes" id="UP001190700"/>
    </source>
</evidence>
<gene>
    <name evidence="1" type="ORF">CYMTET_40551</name>
</gene>
<reference evidence="1 2" key="1">
    <citation type="journal article" date="2015" name="Genome Biol. Evol.">
        <title>Comparative Genomics of a Bacterivorous Green Alga Reveals Evolutionary Causalities and Consequences of Phago-Mixotrophic Mode of Nutrition.</title>
        <authorList>
            <person name="Burns J.A."/>
            <person name="Paasch A."/>
            <person name="Narechania A."/>
            <person name="Kim E."/>
        </authorList>
    </citation>
    <scope>NUCLEOTIDE SEQUENCE [LARGE SCALE GENOMIC DNA]</scope>
    <source>
        <strain evidence="1 2">PLY_AMNH</strain>
    </source>
</reference>
<name>A0AAE0C7U0_9CHLO</name>
<proteinExistence type="predicted"/>
<keyword evidence="2" id="KW-1185">Reference proteome</keyword>
<accession>A0AAE0C7U0</accession>
<dbReference type="Proteomes" id="UP001190700">
    <property type="component" value="Unassembled WGS sequence"/>
</dbReference>
<protein>
    <submittedName>
        <fullName evidence="1">Uncharacterized protein</fullName>
    </submittedName>
</protein>
<organism evidence="1 2">
    <name type="scientific">Cymbomonas tetramitiformis</name>
    <dbReference type="NCBI Taxonomy" id="36881"/>
    <lineage>
        <taxon>Eukaryota</taxon>
        <taxon>Viridiplantae</taxon>
        <taxon>Chlorophyta</taxon>
        <taxon>Pyramimonadophyceae</taxon>
        <taxon>Pyramimonadales</taxon>
        <taxon>Pyramimonadaceae</taxon>
        <taxon>Cymbomonas</taxon>
    </lineage>
</organism>
<evidence type="ECO:0000313" key="1">
    <source>
        <dbReference type="EMBL" id="KAK3250051.1"/>
    </source>
</evidence>
<dbReference type="AlphaFoldDB" id="A0AAE0C7U0"/>